<dbReference type="Proteomes" id="UP000003027">
    <property type="component" value="Unassembled WGS sequence"/>
</dbReference>
<accession>A0ABP2EBP1</accession>
<sequence length="42" mass="4810">MSKILKIDPQLTFPPFVHNNIKDSKDDQSIDIPAGRFVDLRV</sequence>
<protein>
    <submittedName>
        <fullName evidence="1">Uncharacterized protein</fullName>
    </submittedName>
</protein>
<evidence type="ECO:0000313" key="1">
    <source>
        <dbReference type="EMBL" id="EEQ09837.1"/>
    </source>
</evidence>
<reference evidence="1" key="1">
    <citation type="submission" date="2008-12" db="EMBL/GenBank/DDBJ databases">
        <title>Annotation of the Yersinia mollaretii ATCC 43969 genome.</title>
        <authorList>
            <person name="Read T.D."/>
            <person name="Akmal A."/>
            <person name="Bishop-Lilly K."/>
            <person name="Chen P.E."/>
            <person name="Cook C."/>
            <person name="Kiley M.P."/>
            <person name="Lentz S."/>
            <person name="Mateczun A."/>
            <person name="Nagarajan N."/>
            <person name="Nolan N."/>
            <person name="Osborne B.I."/>
            <person name="Pop M."/>
            <person name="Sozhamannan S."/>
            <person name="Stewart A.C."/>
            <person name="Sulakvelidze A."/>
            <person name="Thomason B."/>
            <person name="Willner K."/>
            <person name="Zwick M.E."/>
        </authorList>
    </citation>
    <scope>NUCLEOTIDE SEQUENCE [LARGE SCALE GENOMIC DNA]</scope>
    <source>
        <strain evidence="1">ATCC 43969</strain>
    </source>
</reference>
<comment type="caution">
    <text evidence="1">The sequence shown here is derived from an EMBL/GenBank/DDBJ whole genome shotgun (WGS) entry which is preliminary data.</text>
</comment>
<gene>
    <name evidence="1" type="ORF">ymoll0001_18220</name>
</gene>
<name>A0ABP2EBP1_YERMW</name>
<organism evidence="1 2">
    <name type="scientific">Yersinia mollaretii (strain ATCC 43969 / DSM 18520 / CIP 103324 / CNY 7263 / WAIP 204)</name>
    <dbReference type="NCBI Taxonomy" id="349967"/>
    <lineage>
        <taxon>Bacteria</taxon>
        <taxon>Pseudomonadati</taxon>
        <taxon>Pseudomonadota</taxon>
        <taxon>Gammaproteobacteria</taxon>
        <taxon>Enterobacterales</taxon>
        <taxon>Yersiniaceae</taxon>
        <taxon>Yersinia</taxon>
    </lineage>
</organism>
<evidence type="ECO:0000313" key="2">
    <source>
        <dbReference type="Proteomes" id="UP000003027"/>
    </source>
</evidence>
<proteinExistence type="predicted"/>
<dbReference type="EMBL" id="AALD02000029">
    <property type="protein sequence ID" value="EEQ09837.1"/>
    <property type="molecule type" value="Genomic_DNA"/>
</dbReference>
<keyword evidence="2" id="KW-1185">Reference proteome</keyword>